<evidence type="ECO:0000313" key="1">
    <source>
        <dbReference type="EMBL" id="TEB40936.1"/>
    </source>
</evidence>
<dbReference type="AlphaFoldDB" id="A0A4Y7U3C3"/>
<feature type="non-terminal residue" evidence="1">
    <location>
        <position position="62"/>
    </location>
</feature>
<accession>A0A4Y7U3C3</accession>
<sequence>MNLQILELTTIPEMLLQIETMRFLYPNLSLEKYEAYLSEMVPRNYIQIGVFEGETCVGITGC</sequence>
<comment type="caution">
    <text evidence="1">The sequence shown here is derived from an EMBL/GenBank/DDBJ whole genome shotgun (WGS) entry which is preliminary data.</text>
</comment>
<reference evidence="1 2" key="1">
    <citation type="journal article" date="2018" name="Syst. Appl. Microbiol.">
        <title>Flavobacterium circumlabens sp. nov. and Flavobacterium cupreum sp. nov., two psychrotrophic species isolated from Antarctic environmental samples.</title>
        <authorList>
            <person name="Kralova S."/>
            <person name="Busse H.J."/>
            <person name="Svec P."/>
            <person name="Maslanova I."/>
            <person name="Stankova E."/>
            <person name="Bartak M."/>
            <person name="Sedlacek I."/>
        </authorList>
    </citation>
    <scope>NUCLEOTIDE SEQUENCE [LARGE SCALE GENOMIC DNA]</scope>
    <source>
        <strain evidence="1 2">CCM 8828</strain>
    </source>
</reference>
<evidence type="ECO:0000313" key="2">
    <source>
        <dbReference type="Proteomes" id="UP000298340"/>
    </source>
</evidence>
<organism evidence="1 2">
    <name type="scientific">Flavobacterium circumlabens</name>
    <dbReference type="NCBI Taxonomy" id="2133765"/>
    <lineage>
        <taxon>Bacteria</taxon>
        <taxon>Pseudomonadati</taxon>
        <taxon>Bacteroidota</taxon>
        <taxon>Flavobacteriia</taxon>
        <taxon>Flavobacteriales</taxon>
        <taxon>Flavobacteriaceae</taxon>
        <taxon>Flavobacterium</taxon>
    </lineage>
</organism>
<gene>
    <name evidence="1" type="ORF">D0809_28075</name>
</gene>
<keyword evidence="1" id="KW-0808">Transferase</keyword>
<protein>
    <submittedName>
        <fullName evidence="1">GNAT family N-acetyltransferase</fullName>
    </submittedName>
</protein>
<dbReference type="EMBL" id="QWDN01000737">
    <property type="protein sequence ID" value="TEB40936.1"/>
    <property type="molecule type" value="Genomic_DNA"/>
</dbReference>
<dbReference type="GO" id="GO:0016740">
    <property type="term" value="F:transferase activity"/>
    <property type="evidence" value="ECO:0007669"/>
    <property type="project" value="UniProtKB-KW"/>
</dbReference>
<proteinExistence type="predicted"/>
<dbReference type="Proteomes" id="UP000298340">
    <property type="component" value="Unassembled WGS sequence"/>
</dbReference>
<name>A0A4Y7U3C3_9FLAO</name>